<protein>
    <recommendedName>
        <fullName evidence="6">Nodulin-like domain-containing protein</fullName>
    </recommendedName>
</protein>
<feature type="transmembrane region" description="Helical" evidence="5">
    <location>
        <begin position="6"/>
        <end position="28"/>
    </location>
</feature>
<reference evidence="7 8" key="1">
    <citation type="journal article" date="2024" name="Plant J.">
        <title>Genome sequences and population genomics reveal climatic adaptation and genomic divergence between two closely related sweetgum species.</title>
        <authorList>
            <person name="Xu W.Q."/>
            <person name="Ren C.Q."/>
            <person name="Zhang X.Y."/>
            <person name="Comes H.P."/>
            <person name="Liu X.H."/>
            <person name="Li Y.G."/>
            <person name="Kettle C.J."/>
            <person name="Jalonen R."/>
            <person name="Gaisberger H."/>
            <person name="Ma Y.Z."/>
            <person name="Qiu Y.X."/>
        </authorList>
    </citation>
    <scope>NUCLEOTIDE SEQUENCE [LARGE SCALE GENOMIC DNA]</scope>
    <source>
        <strain evidence="7">Hangzhou</strain>
    </source>
</reference>
<keyword evidence="3 5" id="KW-1133">Transmembrane helix</keyword>
<evidence type="ECO:0000256" key="4">
    <source>
        <dbReference type="ARBA" id="ARBA00023136"/>
    </source>
</evidence>
<dbReference type="PANTHER" id="PTHR21576">
    <property type="entry name" value="UNCHARACTERIZED NODULIN-LIKE PROTEIN"/>
    <property type="match status" value="1"/>
</dbReference>
<keyword evidence="8" id="KW-1185">Reference proteome</keyword>
<feature type="transmembrane region" description="Helical" evidence="5">
    <location>
        <begin position="341"/>
        <end position="363"/>
    </location>
</feature>
<feature type="domain" description="Nodulin-like" evidence="6">
    <location>
        <begin position="5"/>
        <end position="261"/>
    </location>
</feature>
<keyword evidence="4 5" id="KW-0472">Membrane</keyword>
<evidence type="ECO:0000256" key="1">
    <source>
        <dbReference type="ARBA" id="ARBA00004141"/>
    </source>
</evidence>
<evidence type="ECO:0000259" key="6">
    <source>
        <dbReference type="Pfam" id="PF06813"/>
    </source>
</evidence>
<proteinExistence type="predicted"/>
<evidence type="ECO:0000256" key="2">
    <source>
        <dbReference type="ARBA" id="ARBA00022692"/>
    </source>
</evidence>
<dbReference type="AlphaFoldDB" id="A0AAP0WTI4"/>
<name>A0AAP0WTI4_LIQFO</name>
<dbReference type="SUPFAM" id="SSF103473">
    <property type="entry name" value="MFS general substrate transporter"/>
    <property type="match status" value="2"/>
</dbReference>
<feature type="transmembrane region" description="Helical" evidence="5">
    <location>
        <begin position="179"/>
        <end position="200"/>
    </location>
</feature>
<dbReference type="Pfam" id="PF06813">
    <property type="entry name" value="Nodulin-like"/>
    <property type="match status" value="1"/>
</dbReference>
<evidence type="ECO:0000313" key="7">
    <source>
        <dbReference type="EMBL" id="KAK9278917.1"/>
    </source>
</evidence>
<keyword evidence="2 5" id="KW-0812">Transmembrane</keyword>
<evidence type="ECO:0000256" key="3">
    <source>
        <dbReference type="ARBA" id="ARBA00022989"/>
    </source>
</evidence>
<feature type="transmembrane region" description="Helical" evidence="5">
    <location>
        <begin position="212"/>
        <end position="232"/>
    </location>
</feature>
<comment type="subcellular location">
    <subcellularLocation>
        <location evidence="1">Membrane</location>
        <topology evidence="1">Multi-pass membrane protein</topology>
    </subcellularLocation>
</comment>
<comment type="caution">
    <text evidence="7">The sequence shown here is derived from an EMBL/GenBank/DDBJ whole genome shotgun (WGS) entry which is preliminary data.</text>
</comment>
<gene>
    <name evidence="7" type="ORF">L1049_028498</name>
</gene>
<sequence>MESNRWIATIASIWIQCSCGASYAFGIYSPILKSSQGYSQSTLDTVSVFKDIGANAGVLSGVLYSAVAVRRRGRSSTFGIGPWVVHVAGAIQCFAGYFLMWLSVTGVIHRPAVPLMCLFMLVAAHSQTFFNTANVVTAIQNFPDYGGTIVGIMKGCLGLSGAILIQVYQTIFKDKPSTFLLMLALLPTLVSLLLMCLVRIYETNTVDDKKHLNGFSAISMIIAAYLMIIIILENIFSLQLWARIFTFILLLLLLASPLRIAIEAQKEDLQRLTQASSSMRDPLLDDPEVQESEKFSATKDPIEYHEVPSDVGQIEKATSSDKTQQDGQDLNLLQSMRTGDFWLLFIAMACGMGSGLATINNISQIGESLSYTTVEIDTLVSLWSIWNFLGRFGAGYVSDILLHTRGWARPLSMVITLASMTTGHVIIASGFFGEFVCRFNHSRCLLWFSVVLDAHNNL</sequence>
<dbReference type="InterPro" id="IPR010658">
    <property type="entry name" value="Nodulin-like"/>
</dbReference>
<dbReference type="InterPro" id="IPR036259">
    <property type="entry name" value="MFS_trans_sf"/>
</dbReference>
<feature type="transmembrane region" description="Helical" evidence="5">
    <location>
        <begin position="112"/>
        <end position="133"/>
    </location>
</feature>
<dbReference type="Proteomes" id="UP001415857">
    <property type="component" value="Unassembled WGS sequence"/>
</dbReference>
<feature type="transmembrane region" description="Helical" evidence="5">
    <location>
        <begin position="414"/>
        <end position="433"/>
    </location>
</feature>
<evidence type="ECO:0000313" key="8">
    <source>
        <dbReference type="Proteomes" id="UP001415857"/>
    </source>
</evidence>
<organism evidence="7 8">
    <name type="scientific">Liquidambar formosana</name>
    <name type="common">Formosan gum</name>
    <dbReference type="NCBI Taxonomy" id="63359"/>
    <lineage>
        <taxon>Eukaryota</taxon>
        <taxon>Viridiplantae</taxon>
        <taxon>Streptophyta</taxon>
        <taxon>Embryophyta</taxon>
        <taxon>Tracheophyta</taxon>
        <taxon>Spermatophyta</taxon>
        <taxon>Magnoliopsida</taxon>
        <taxon>eudicotyledons</taxon>
        <taxon>Gunneridae</taxon>
        <taxon>Pentapetalae</taxon>
        <taxon>Saxifragales</taxon>
        <taxon>Altingiaceae</taxon>
        <taxon>Liquidambar</taxon>
    </lineage>
</organism>
<feature type="transmembrane region" description="Helical" evidence="5">
    <location>
        <begin position="244"/>
        <end position="262"/>
    </location>
</feature>
<accession>A0AAP0WTI4</accession>
<evidence type="ECO:0000256" key="5">
    <source>
        <dbReference type="SAM" id="Phobius"/>
    </source>
</evidence>
<feature type="transmembrane region" description="Helical" evidence="5">
    <location>
        <begin position="145"/>
        <end position="167"/>
    </location>
</feature>
<dbReference type="GO" id="GO:0016020">
    <property type="term" value="C:membrane"/>
    <property type="evidence" value="ECO:0007669"/>
    <property type="project" value="UniProtKB-SubCell"/>
</dbReference>
<dbReference type="PANTHER" id="PTHR21576:SF22">
    <property type="entry name" value="F25A4.25 PROTEIN"/>
    <property type="match status" value="1"/>
</dbReference>
<feature type="transmembrane region" description="Helical" evidence="5">
    <location>
        <begin position="80"/>
        <end position="100"/>
    </location>
</feature>
<dbReference type="EMBL" id="JBBPBK010000009">
    <property type="protein sequence ID" value="KAK9278917.1"/>
    <property type="molecule type" value="Genomic_DNA"/>
</dbReference>